<proteinExistence type="predicted"/>
<evidence type="ECO:0000313" key="2">
    <source>
        <dbReference type="EMBL" id="EXX53063.1"/>
    </source>
</evidence>
<organism evidence="2 3">
    <name type="scientific">Rhizophagus irregularis (strain DAOM 197198w)</name>
    <name type="common">Glomus intraradices</name>
    <dbReference type="NCBI Taxonomy" id="1432141"/>
    <lineage>
        <taxon>Eukaryota</taxon>
        <taxon>Fungi</taxon>
        <taxon>Fungi incertae sedis</taxon>
        <taxon>Mucoromycota</taxon>
        <taxon>Glomeromycotina</taxon>
        <taxon>Glomeromycetes</taxon>
        <taxon>Glomerales</taxon>
        <taxon>Glomeraceae</taxon>
        <taxon>Rhizophagus</taxon>
    </lineage>
</organism>
<keyword evidence="3" id="KW-1185">Reference proteome</keyword>
<evidence type="ECO:0000256" key="1">
    <source>
        <dbReference type="SAM" id="SignalP"/>
    </source>
</evidence>
<protein>
    <submittedName>
        <fullName evidence="2">Uncharacterized protein</fullName>
    </submittedName>
</protein>
<dbReference type="HOGENOM" id="CLU_137520_0_0_1"/>
<gene>
    <name evidence="2" type="ORF">RirG_247460</name>
</gene>
<sequence length="159" mass="18180">MNQKYFIISFTLLVFFFLTNVEKSLGCHPSGEGDQGAPHYPEVTNASFTSGELTITIQTWEGRTPVQALGHYTFHADSGVEWRFLKNPQFVQGHHCEIDGNEVNPYTETRSFDASQTPSNTWFDIWVSVYTNCYHREFGSSEVGCLSFDIHYRGWQPPL</sequence>
<comment type="caution">
    <text evidence="2">The sequence shown here is derived from an EMBL/GenBank/DDBJ whole genome shotgun (WGS) entry which is preliminary data.</text>
</comment>
<feature type="chain" id="PRO_5001475193" evidence="1">
    <location>
        <begin position="27"/>
        <end position="159"/>
    </location>
</feature>
<name>A0A015LE12_RHIIW</name>
<feature type="signal peptide" evidence="1">
    <location>
        <begin position="1"/>
        <end position="26"/>
    </location>
</feature>
<keyword evidence="1" id="KW-0732">Signal</keyword>
<dbReference type="AlphaFoldDB" id="A0A015LE12"/>
<reference evidence="2 3" key="1">
    <citation type="submission" date="2014-02" db="EMBL/GenBank/DDBJ databases">
        <title>Single nucleus genome sequencing reveals high similarity among nuclei of an endomycorrhizal fungus.</title>
        <authorList>
            <person name="Lin K."/>
            <person name="Geurts R."/>
            <person name="Zhang Z."/>
            <person name="Limpens E."/>
            <person name="Saunders D.G."/>
            <person name="Mu D."/>
            <person name="Pang E."/>
            <person name="Cao H."/>
            <person name="Cha H."/>
            <person name="Lin T."/>
            <person name="Zhou Q."/>
            <person name="Shang Y."/>
            <person name="Li Y."/>
            <person name="Ivanov S."/>
            <person name="Sharma T."/>
            <person name="Velzen R.V."/>
            <person name="Ruijter N.D."/>
            <person name="Aanen D.K."/>
            <person name="Win J."/>
            <person name="Kamoun S."/>
            <person name="Bisseling T."/>
            <person name="Huang S."/>
        </authorList>
    </citation>
    <scope>NUCLEOTIDE SEQUENCE [LARGE SCALE GENOMIC DNA]</scope>
    <source>
        <strain evidence="3">DAOM197198w</strain>
    </source>
</reference>
<dbReference type="Proteomes" id="UP000022910">
    <property type="component" value="Unassembled WGS sequence"/>
</dbReference>
<accession>A0A015LE12</accession>
<dbReference type="EMBL" id="JEMT01029103">
    <property type="protein sequence ID" value="EXX53063.1"/>
    <property type="molecule type" value="Genomic_DNA"/>
</dbReference>
<evidence type="ECO:0000313" key="3">
    <source>
        <dbReference type="Proteomes" id="UP000022910"/>
    </source>
</evidence>
<dbReference type="OrthoDB" id="2360985at2759"/>